<evidence type="ECO:0000313" key="2">
    <source>
        <dbReference type="Proteomes" id="UP000708208"/>
    </source>
</evidence>
<organism evidence="1 2">
    <name type="scientific">Allacma fusca</name>
    <dbReference type="NCBI Taxonomy" id="39272"/>
    <lineage>
        <taxon>Eukaryota</taxon>
        <taxon>Metazoa</taxon>
        <taxon>Ecdysozoa</taxon>
        <taxon>Arthropoda</taxon>
        <taxon>Hexapoda</taxon>
        <taxon>Collembola</taxon>
        <taxon>Symphypleona</taxon>
        <taxon>Sminthuridae</taxon>
        <taxon>Allacma</taxon>
    </lineage>
</organism>
<sequence>MFSSKITGTPSSSPTMYLISGKKISFETLQEVRFCR</sequence>
<dbReference type="Proteomes" id="UP000708208">
    <property type="component" value="Unassembled WGS sequence"/>
</dbReference>
<protein>
    <submittedName>
        <fullName evidence="1">Uncharacterized protein</fullName>
    </submittedName>
</protein>
<gene>
    <name evidence="1" type="ORF">AFUS01_LOCUS44670</name>
</gene>
<name>A0A8J2PSM4_9HEXA</name>
<reference evidence="1" key="1">
    <citation type="submission" date="2021-06" db="EMBL/GenBank/DDBJ databases">
        <authorList>
            <person name="Hodson N. C."/>
            <person name="Mongue J. A."/>
            <person name="Jaron S. K."/>
        </authorList>
    </citation>
    <scope>NUCLEOTIDE SEQUENCE</scope>
</reference>
<dbReference type="AlphaFoldDB" id="A0A8J2PSM4"/>
<proteinExistence type="predicted"/>
<evidence type="ECO:0000313" key="1">
    <source>
        <dbReference type="EMBL" id="CAG7835275.1"/>
    </source>
</evidence>
<feature type="non-terminal residue" evidence="1">
    <location>
        <position position="1"/>
    </location>
</feature>
<dbReference type="EMBL" id="CAJVCH010570575">
    <property type="protein sequence ID" value="CAG7835275.1"/>
    <property type="molecule type" value="Genomic_DNA"/>
</dbReference>
<accession>A0A8J2PSM4</accession>
<comment type="caution">
    <text evidence="1">The sequence shown here is derived from an EMBL/GenBank/DDBJ whole genome shotgun (WGS) entry which is preliminary data.</text>
</comment>
<keyword evidence="2" id="KW-1185">Reference proteome</keyword>